<keyword evidence="3" id="KW-1185">Reference proteome</keyword>
<gene>
    <name evidence="2" type="ORF">AWU82_26870</name>
</gene>
<keyword evidence="1" id="KW-0472">Membrane</keyword>
<evidence type="ECO:0008006" key="4">
    <source>
        <dbReference type="Google" id="ProtNLM"/>
    </source>
</evidence>
<dbReference type="Proteomes" id="UP000075187">
    <property type="component" value="Chromosome"/>
</dbReference>
<feature type="transmembrane region" description="Helical" evidence="1">
    <location>
        <begin position="217"/>
        <end position="241"/>
    </location>
</feature>
<dbReference type="EMBL" id="CP014205">
    <property type="protein sequence ID" value="AMQ86813.2"/>
    <property type="molecule type" value="Genomic_DNA"/>
</dbReference>
<keyword evidence="1" id="KW-0812">Transmembrane</keyword>
<organism evidence="2 3">
    <name type="scientific">Pseudomonas glycinae</name>
    <dbReference type="NCBI Taxonomy" id="1785145"/>
    <lineage>
        <taxon>Bacteria</taxon>
        <taxon>Pseudomonadati</taxon>
        <taxon>Pseudomonadota</taxon>
        <taxon>Gammaproteobacteria</taxon>
        <taxon>Pseudomonadales</taxon>
        <taxon>Pseudomonadaceae</taxon>
        <taxon>Pseudomonas</taxon>
    </lineage>
</organism>
<feature type="transmembrane region" description="Helical" evidence="1">
    <location>
        <begin position="139"/>
        <end position="163"/>
    </location>
</feature>
<feature type="transmembrane region" description="Helical" evidence="1">
    <location>
        <begin position="248"/>
        <end position="267"/>
    </location>
</feature>
<protein>
    <recommendedName>
        <fullName evidence="4">Glycosyltransferase RgtA/B/C/D-like domain-containing protein</fullName>
    </recommendedName>
</protein>
<feature type="transmembrane region" description="Helical" evidence="1">
    <location>
        <begin position="298"/>
        <end position="320"/>
    </location>
</feature>
<keyword evidence="1" id="KW-1133">Transmembrane helix</keyword>
<feature type="transmembrane region" description="Helical" evidence="1">
    <location>
        <begin position="273"/>
        <end position="291"/>
    </location>
</feature>
<evidence type="ECO:0000313" key="3">
    <source>
        <dbReference type="Proteomes" id="UP000075187"/>
    </source>
</evidence>
<feature type="transmembrane region" description="Helical" evidence="1">
    <location>
        <begin position="175"/>
        <end position="197"/>
    </location>
</feature>
<reference evidence="2" key="1">
    <citation type="submission" date="2017-12" db="EMBL/GenBank/DDBJ databases">
        <title>Pseudomonas sp. MS586 complete sequence.</title>
        <authorList>
            <person name="Lu S."/>
            <person name="Deng P."/>
        </authorList>
    </citation>
    <scope>NUCLEOTIDE SEQUENCE</scope>
    <source>
        <strain evidence="2">MS586</strain>
    </source>
</reference>
<sequence>MNHGVMIYTLDDPYIHMKMARNIWVGHYGVNAGEYSAPSSSIIWPVLLAPFSMLGDAFYYAPLVLNIIFSLLTFLLMFDLLKRLNRQFSVLIAMGLFFSLNLYGLVFNGMEHSLQVYLTVLIAAGVIRKEFFGEQKVSIVLYLAIFLLPLVRYEDLAISFPALGYLFMSGERWRVVYCGVAILMALAAFSLFLQSVGLDVLPSSVLSKSDISDLQSLAAHALAQFKLWGWVVFGVLMLCCIYSRRMALVLLLLNVTVLHMVFGKSGWYGRYEVYWLAFVSLFFLVACSRYLSGRWMLVVFSCLPVAFTSFVYVTLSTPWASANIYNQQYMMALIASRLNEPLAVNDLGLVSLVTDQYVLDLTGLANYEVLKFGRLESNSLWIGDLMRRHDVKYAFIYDEWFSKRPAYFIKVASLKLVVPNITSAEDSVSLYAVDSVSAVKLRGVLRAFREEEHSNKFEINYFE</sequence>
<evidence type="ECO:0000313" key="2">
    <source>
        <dbReference type="EMBL" id="AMQ86813.2"/>
    </source>
</evidence>
<name>A0ABM5ZSW1_9PSED</name>
<evidence type="ECO:0000256" key="1">
    <source>
        <dbReference type="SAM" id="Phobius"/>
    </source>
</evidence>
<feature type="transmembrane region" description="Helical" evidence="1">
    <location>
        <begin position="57"/>
        <end position="78"/>
    </location>
</feature>
<proteinExistence type="predicted"/>
<feature type="transmembrane region" description="Helical" evidence="1">
    <location>
        <begin position="90"/>
        <end position="110"/>
    </location>
</feature>
<accession>A0ABM5ZSW1</accession>